<dbReference type="KEGG" id="erl:AOC36_05865"/>
<evidence type="ECO:0000313" key="3">
    <source>
        <dbReference type="EMBL" id="AMC93523.1"/>
    </source>
</evidence>
<evidence type="ECO:0000313" key="4">
    <source>
        <dbReference type="Proteomes" id="UP000063781"/>
    </source>
</evidence>
<organism evidence="3 4">
    <name type="scientific">Erysipelothrix larvae</name>
    <dbReference type="NCBI Taxonomy" id="1514105"/>
    <lineage>
        <taxon>Bacteria</taxon>
        <taxon>Bacillati</taxon>
        <taxon>Bacillota</taxon>
        <taxon>Erysipelotrichia</taxon>
        <taxon>Erysipelotrichales</taxon>
        <taxon>Erysipelotrichaceae</taxon>
        <taxon>Erysipelothrix</taxon>
    </lineage>
</organism>
<keyword evidence="2" id="KW-0732">Signal</keyword>
<protein>
    <recommendedName>
        <fullName evidence="5">DUF5067 domain-containing protein</fullName>
    </recommendedName>
</protein>
<dbReference type="RefSeq" id="WP_067632387.1">
    <property type="nucleotide sequence ID" value="NZ_CP013213.1"/>
</dbReference>
<dbReference type="OrthoDB" id="1647996at2"/>
<dbReference type="EMBL" id="CP013213">
    <property type="protein sequence ID" value="AMC93523.1"/>
    <property type="molecule type" value="Genomic_DNA"/>
</dbReference>
<evidence type="ECO:0008006" key="5">
    <source>
        <dbReference type="Google" id="ProtNLM"/>
    </source>
</evidence>
<sequence length="191" mass="21992">MRKLKILCLLVCVLALTACDNSKSAAYQEQLNLYETYYRALLNEDRFQTSSRFYSITTEIAPSDEGYQYVVTIDDAKIAMYDVQIMVVENEEPFNLDVMKPSAGIFDGDYIFIPNQAREDHGFKKGIVVGRLDLQEDNVTIRVLVAWKNYTKLESFKEVFEFELKYEKPVEEPEEDPGDNPVDDTAQNETP</sequence>
<feature type="region of interest" description="Disordered" evidence="1">
    <location>
        <begin position="168"/>
        <end position="191"/>
    </location>
</feature>
<evidence type="ECO:0000256" key="1">
    <source>
        <dbReference type="SAM" id="MobiDB-lite"/>
    </source>
</evidence>
<keyword evidence="4" id="KW-1185">Reference proteome</keyword>
<dbReference type="STRING" id="1514105.AOC36_05865"/>
<feature type="compositionally biased region" description="Acidic residues" evidence="1">
    <location>
        <begin position="172"/>
        <end position="182"/>
    </location>
</feature>
<reference evidence="3 4" key="1">
    <citation type="submission" date="2015-10" db="EMBL/GenBank/DDBJ databases">
        <title>Erysipelothrix larvae sp. LV19 isolated from the larval gut of the rhinoceros beetle, Trypoxylus dichotomus.</title>
        <authorList>
            <person name="Lim S."/>
            <person name="Kim B.-C."/>
        </authorList>
    </citation>
    <scope>NUCLEOTIDE SEQUENCE [LARGE SCALE GENOMIC DNA]</scope>
    <source>
        <strain evidence="3 4">LV19</strain>
    </source>
</reference>
<dbReference type="AlphaFoldDB" id="A0A109UH11"/>
<gene>
    <name evidence="3" type="ORF">AOC36_05865</name>
</gene>
<name>A0A109UH11_9FIRM</name>
<proteinExistence type="predicted"/>
<feature type="signal peptide" evidence="2">
    <location>
        <begin position="1"/>
        <end position="18"/>
    </location>
</feature>
<feature type="chain" id="PRO_5038769765" description="DUF5067 domain-containing protein" evidence="2">
    <location>
        <begin position="19"/>
        <end position="191"/>
    </location>
</feature>
<evidence type="ECO:0000256" key="2">
    <source>
        <dbReference type="SAM" id="SignalP"/>
    </source>
</evidence>
<dbReference type="PROSITE" id="PS51257">
    <property type="entry name" value="PROKAR_LIPOPROTEIN"/>
    <property type="match status" value="1"/>
</dbReference>
<accession>A0A109UH11</accession>
<dbReference type="Proteomes" id="UP000063781">
    <property type="component" value="Chromosome"/>
</dbReference>